<dbReference type="RefSeq" id="WP_092942821.1">
    <property type="nucleotide sequence ID" value="NZ_FONX01000042.1"/>
</dbReference>
<dbReference type="Proteomes" id="UP000199119">
    <property type="component" value="Unassembled WGS sequence"/>
</dbReference>
<dbReference type="EMBL" id="FONX01000042">
    <property type="protein sequence ID" value="SFF34280.1"/>
    <property type="molecule type" value="Genomic_DNA"/>
</dbReference>
<accession>A0A1I2HY67</accession>
<protein>
    <submittedName>
        <fullName evidence="1">Uncharacterized protein</fullName>
    </submittedName>
</protein>
<evidence type="ECO:0000313" key="2">
    <source>
        <dbReference type="Proteomes" id="UP000199119"/>
    </source>
</evidence>
<proteinExistence type="predicted"/>
<gene>
    <name evidence="1" type="ORF">SAMN04489711_1426</name>
</gene>
<reference evidence="2" key="1">
    <citation type="submission" date="2016-10" db="EMBL/GenBank/DDBJ databases">
        <authorList>
            <person name="Varghese N."/>
            <person name="Submissions S."/>
        </authorList>
    </citation>
    <scope>NUCLEOTIDE SEQUENCE [LARGE SCALE GENOMIC DNA]</scope>
    <source>
        <strain evidence="2">DSM 27981</strain>
    </source>
</reference>
<dbReference type="AlphaFoldDB" id="A0A1I2HY67"/>
<name>A0A1I2HY67_9BURK</name>
<evidence type="ECO:0000313" key="1">
    <source>
        <dbReference type="EMBL" id="SFF34280.1"/>
    </source>
</evidence>
<keyword evidence="2" id="KW-1185">Reference proteome</keyword>
<sequence>MAHSTGKLSEPQQLLVEGLKNGGTLRLEPPRGLYRLTKSGKTRSEHPATVNALLARGLLIKQECGEITLA</sequence>
<organism evidence="1 2">
    <name type="scientific">Paracidovorax wautersii</name>
    <dbReference type="NCBI Taxonomy" id="1177982"/>
    <lineage>
        <taxon>Bacteria</taxon>
        <taxon>Pseudomonadati</taxon>
        <taxon>Pseudomonadota</taxon>
        <taxon>Betaproteobacteria</taxon>
        <taxon>Burkholderiales</taxon>
        <taxon>Comamonadaceae</taxon>
        <taxon>Paracidovorax</taxon>
    </lineage>
</organism>